<organism evidence="2 3">
    <name type="scientific">Austropuccinia psidii MF-1</name>
    <dbReference type="NCBI Taxonomy" id="1389203"/>
    <lineage>
        <taxon>Eukaryota</taxon>
        <taxon>Fungi</taxon>
        <taxon>Dikarya</taxon>
        <taxon>Basidiomycota</taxon>
        <taxon>Pucciniomycotina</taxon>
        <taxon>Pucciniomycetes</taxon>
        <taxon>Pucciniales</taxon>
        <taxon>Sphaerophragmiaceae</taxon>
        <taxon>Austropuccinia</taxon>
    </lineage>
</organism>
<comment type="caution">
    <text evidence="2">The sequence shown here is derived from an EMBL/GenBank/DDBJ whole genome shotgun (WGS) entry which is preliminary data.</text>
</comment>
<proteinExistence type="predicted"/>
<feature type="compositionally biased region" description="Polar residues" evidence="1">
    <location>
        <begin position="43"/>
        <end position="52"/>
    </location>
</feature>
<evidence type="ECO:0000256" key="1">
    <source>
        <dbReference type="SAM" id="MobiDB-lite"/>
    </source>
</evidence>
<dbReference type="EMBL" id="AVOT02124256">
    <property type="protein sequence ID" value="MBW0586565.1"/>
    <property type="molecule type" value="Genomic_DNA"/>
</dbReference>
<keyword evidence="3" id="KW-1185">Reference proteome</keyword>
<protein>
    <submittedName>
        <fullName evidence="2">Uncharacterized protein</fullName>
    </submittedName>
</protein>
<sequence>MTPAAETEAPVASTSFRSIQGQGQRTSEEAERCQEPSKKGKRQSQLAQTLPTTVQDSQIGAFTHGQCIQHGQDFYGGHSQRAGKDEQKFSKEIIDQIHFVQSDIHVALAKFDAKLHKLTSEISELKRNDKRYTEWYQVANSGIDSIINTCNRIESTGQVQNDEMKNLSIFKMNDQLKIMKDHVLEIVENTNEFATHLAKCDSERQKLKNEISANL</sequence>
<evidence type="ECO:0000313" key="3">
    <source>
        <dbReference type="Proteomes" id="UP000765509"/>
    </source>
</evidence>
<name>A0A9Q3Q6X2_9BASI</name>
<feature type="compositionally biased region" description="Basic and acidic residues" evidence="1">
    <location>
        <begin position="26"/>
        <end position="38"/>
    </location>
</feature>
<gene>
    <name evidence="2" type="ORF">O181_126280</name>
</gene>
<accession>A0A9Q3Q6X2</accession>
<dbReference type="Proteomes" id="UP000765509">
    <property type="component" value="Unassembled WGS sequence"/>
</dbReference>
<feature type="region of interest" description="Disordered" evidence="1">
    <location>
        <begin position="1"/>
        <end position="52"/>
    </location>
</feature>
<evidence type="ECO:0000313" key="2">
    <source>
        <dbReference type="EMBL" id="MBW0586565.1"/>
    </source>
</evidence>
<dbReference type="AlphaFoldDB" id="A0A9Q3Q6X2"/>
<reference evidence="2" key="1">
    <citation type="submission" date="2021-03" db="EMBL/GenBank/DDBJ databases">
        <title>Draft genome sequence of rust myrtle Austropuccinia psidii MF-1, a brazilian biotype.</title>
        <authorList>
            <person name="Quecine M.C."/>
            <person name="Pachon D.M.R."/>
            <person name="Bonatelli M.L."/>
            <person name="Correr F.H."/>
            <person name="Franceschini L.M."/>
            <person name="Leite T.F."/>
            <person name="Margarido G.R.A."/>
            <person name="Almeida C.A."/>
            <person name="Ferrarezi J.A."/>
            <person name="Labate C.A."/>
        </authorList>
    </citation>
    <scope>NUCLEOTIDE SEQUENCE</scope>
    <source>
        <strain evidence="2">MF-1</strain>
    </source>
</reference>
<feature type="compositionally biased region" description="Polar residues" evidence="1">
    <location>
        <begin position="12"/>
        <end position="25"/>
    </location>
</feature>